<feature type="coiled-coil region" evidence="3">
    <location>
        <begin position="465"/>
        <end position="492"/>
    </location>
</feature>
<feature type="domain" description="Splicing factor SF3a60 /Prp9 subunit C-terminal" evidence="5">
    <location>
        <begin position="394"/>
        <end position="514"/>
    </location>
</feature>
<comment type="subcellular location">
    <subcellularLocation>
        <location evidence="1">Nucleus</location>
    </subcellularLocation>
</comment>
<dbReference type="PANTHER" id="PTHR12786:SF2">
    <property type="entry name" value="SPLICING FACTOR 3A SUBUNIT 3"/>
    <property type="match status" value="1"/>
</dbReference>
<dbReference type="Pfam" id="PF12108">
    <property type="entry name" value="SF3a60_bindingd"/>
    <property type="match status" value="1"/>
</dbReference>
<feature type="compositionally biased region" description="Basic and acidic residues" evidence="4">
    <location>
        <begin position="348"/>
        <end position="359"/>
    </location>
</feature>
<dbReference type="AlphaFoldDB" id="A0A9W9K1C3"/>
<dbReference type="InterPro" id="IPR021966">
    <property type="entry name" value="SF3a60_bindingd"/>
</dbReference>
<dbReference type="Proteomes" id="UP001149074">
    <property type="component" value="Unassembled WGS sequence"/>
</dbReference>
<dbReference type="PANTHER" id="PTHR12786">
    <property type="entry name" value="SPLICING FACTOR SF3A-RELATED"/>
    <property type="match status" value="1"/>
</dbReference>
<dbReference type="InterPro" id="IPR051421">
    <property type="entry name" value="RNA_Proc_DNA_Dmg_Regulator"/>
</dbReference>
<evidence type="ECO:0000259" key="6">
    <source>
        <dbReference type="Pfam" id="PF12108"/>
    </source>
</evidence>
<dbReference type="RefSeq" id="XP_056471038.1">
    <property type="nucleotide sequence ID" value="XM_056620232.1"/>
</dbReference>
<proteinExistence type="predicted"/>
<evidence type="ECO:0000259" key="7">
    <source>
        <dbReference type="Pfam" id="PF16837"/>
    </source>
</evidence>
<dbReference type="GO" id="GO:0000398">
    <property type="term" value="P:mRNA splicing, via spliceosome"/>
    <property type="evidence" value="ECO:0007669"/>
    <property type="project" value="InterPro"/>
</dbReference>
<evidence type="ECO:0000313" key="8">
    <source>
        <dbReference type="EMBL" id="KAJ5089056.1"/>
    </source>
</evidence>
<evidence type="ECO:0000256" key="1">
    <source>
        <dbReference type="ARBA" id="ARBA00004123"/>
    </source>
</evidence>
<dbReference type="InterPro" id="IPR031774">
    <property type="entry name" value="SF3A3_dom"/>
</dbReference>
<gene>
    <name evidence="8" type="ORF">N7532_007740</name>
</gene>
<organism evidence="8 9">
    <name type="scientific">Penicillium argentinense</name>
    <dbReference type="NCBI Taxonomy" id="1131581"/>
    <lineage>
        <taxon>Eukaryota</taxon>
        <taxon>Fungi</taxon>
        <taxon>Dikarya</taxon>
        <taxon>Ascomycota</taxon>
        <taxon>Pezizomycotina</taxon>
        <taxon>Eurotiomycetes</taxon>
        <taxon>Eurotiomycetidae</taxon>
        <taxon>Eurotiales</taxon>
        <taxon>Aspergillaceae</taxon>
        <taxon>Penicillium</taxon>
    </lineage>
</organism>
<dbReference type="GO" id="GO:0003723">
    <property type="term" value="F:RNA binding"/>
    <property type="evidence" value="ECO:0007669"/>
    <property type="project" value="InterPro"/>
</dbReference>
<evidence type="ECO:0000256" key="3">
    <source>
        <dbReference type="SAM" id="Coils"/>
    </source>
</evidence>
<comment type="caution">
    <text evidence="8">The sequence shown here is derived from an EMBL/GenBank/DDBJ whole genome shotgun (WGS) entry which is preliminary data.</text>
</comment>
<name>A0A9W9K1C3_9EURO</name>
<evidence type="ECO:0000256" key="4">
    <source>
        <dbReference type="SAM" id="MobiDB-lite"/>
    </source>
</evidence>
<protein>
    <recommendedName>
        <fullName evidence="10">Matrin-type domain-containing protein</fullName>
    </recommendedName>
</protein>
<sequence>MLSDHQRTGQEDLERLEVAIADRLLEDPRSVSLQERAFRKKGGVNKQWRPKVRRPLIRDHEVAGFLKNLEERSKYILEVYEDNHGDRAKELQSIKTGDPFEGFYNKLAEMKAYYKRYPTIRAENLERSYKRRQPEEGQRTRIGEEVDNMFTGEERYGWYLDLTTIHQDYLNLPGVKRLPYIQYLDVFDKLTPPDFPLQRKDKISDKYFNYVGNLAKYLEGFIKRAQPLKNLRKILAGIDDEFDKQWAANEVPGWTFERTGGTWCADCEKLFMNHNIYEHHFSGRKHIRAAKAKKAAGESGEKSSAPPANASPFGAQERAIAWREHRVRCLTKELQTVREATRTEAVRKRGLTERERQNEYDDLMAEPDYTEDVYDEPESDEDDKDDNKIYNPLKLPLQWDGSPIPFWLYKLHGLGVEFPCEICGNFVYMGRRAFDKHFSEGTHLYGLKCLGITSNTKLYNEITGIADAIQLRDKLEADRKKEKEDQDNVEQMEDSRGNVMPKRIYDDLRKQGII</sequence>
<dbReference type="InterPro" id="IPR024598">
    <property type="entry name" value="SF3a60/Prp9_C"/>
</dbReference>
<keyword evidence="3" id="KW-0175">Coiled coil</keyword>
<feature type="compositionally biased region" description="Acidic residues" evidence="4">
    <location>
        <begin position="360"/>
        <end position="384"/>
    </location>
</feature>
<dbReference type="InterPro" id="IPR036236">
    <property type="entry name" value="Znf_C2H2_sf"/>
</dbReference>
<dbReference type="GeneID" id="81359211"/>
<dbReference type="EMBL" id="JAPQKI010000009">
    <property type="protein sequence ID" value="KAJ5089056.1"/>
    <property type="molecule type" value="Genomic_DNA"/>
</dbReference>
<evidence type="ECO:0000313" key="9">
    <source>
        <dbReference type="Proteomes" id="UP001149074"/>
    </source>
</evidence>
<evidence type="ECO:0008006" key="10">
    <source>
        <dbReference type="Google" id="ProtNLM"/>
    </source>
</evidence>
<reference evidence="8" key="1">
    <citation type="submission" date="2022-11" db="EMBL/GenBank/DDBJ databases">
        <authorList>
            <person name="Petersen C."/>
        </authorList>
    </citation>
    <scope>NUCLEOTIDE SEQUENCE</scope>
    <source>
        <strain evidence="8">IBT 30761</strain>
    </source>
</reference>
<evidence type="ECO:0000259" key="5">
    <source>
        <dbReference type="Pfam" id="PF11931"/>
    </source>
</evidence>
<reference evidence="8" key="2">
    <citation type="journal article" date="2023" name="IMA Fungus">
        <title>Comparative genomic study of the Penicillium genus elucidates a diverse pangenome and 15 lateral gene transfer events.</title>
        <authorList>
            <person name="Petersen C."/>
            <person name="Sorensen T."/>
            <person name="Nielsen M.R."/>
            <person name="Sondergaard T.E."/>
            <person name="Sorensen J.L."/>
            <person name="Fitzpatrick D.A."/>
            <person name="Frisvad J.C."/>
            <person name="Nielsen K.L."/>
        </authorList>
    </citation>
    <scope>NUCLEOTIDE SEQUENCE</scope>
    <source>
        <strain evidence="8">IBT 30761</strain>
    </source>
</reference>
<feature type="region of interest" description="Disordered" evidence="4">
    <location>
        <begin position="288"/>
        <end position="314"/>
    </location>
</feature>
<dbReference type="OrthoDB" id="2160351at2759"/>
<keyword evidence="2" id="KW-0539">Nucleus</keyword>
<feature type="domain" description="SF3A3" evidence="7">
    <location>
        <begin position="149"/>
        <end position="201"/>
    </location>
</feature>
<accession>A0A9W9K1C3</accession>
<dbReference type="Pfam" id="PF11931">
    <property type="entry name" value="SF3a60_Prp9_C"/>
    <property type="match status" value="1"/>
</dbReference>
<dbReference type="SUPFAM" id="SSF57667">
    <property type="entry name" value="beta-beta-alpha zinc fingers"/>
    <property type="match status" value="1"/>
</dbReference>
<feature type="domain" description="Splicing factor SF3a60 binding" evidence="6">
    <location>
        <begin position="93"/>
        <end position="118"/>
    </location>
</feature>
<keyword evidence="9" id="KW-1185">Reference proteome</keyword>
<evidence type="ECO:0000256" key="2">
    <source>
        <dbReference type="ARBA" id="ARBA00023242"/>
    </source>
</evidence>
<dbReference type="GO" id="GO:0005681">
    <property type="term" value="C:spliceosomal complex"/>
    <property type="evidence" value="ECO:0007669"/>
    <property type="project" value="InterPro"/>
</dbReference>
<feature type="region of interest" description="Disordered" evidence="4">
    <location>
        <begin position="348"/>
        <end position="387"/>
    </location>
</feature>
<dbReference type="Pfam" id="PF16837">
    <property type="entry name" value="SF3A3"/>
    <property type="match status" value="1"/>
</dbReference>